<dbReference type="SUPFAM" id="SSF55031">
    <property type="entry name" value="Bacterial exopeptidase dimerisation domain"/>
    <property type="match status" value="1"/>
</dbReference>
<dbReference type="InterPro" id="IPR002933">
    <property type="entry name" value="Peptidase_M20"/>
</dbReference>
<dbReference type="InterPro" id="IPR001261">
    <property type="entry name" value="ArgE/DapE_CS"/>
</dbReference>
<evidence type="ECO:0000256" key="2">
    <source>
        <dbReference type="ARBA" id="ARBA00022723"/>
    </source>
</evidence>
<dbReference type="Proteomes" id="UP000250003">
    <property type="component" value="Chromosome"/>
</dbReference>
<sequence length="446" mass="50254">MEEKFTIQELKNWIQKHEEEMLEDIRALVEIPSISEKGDEENPYGIYCTKVLKKMEEICTNWGFSIKNYENRCVETSFGSGEKKIGIWGHLDVVPAGEDWIYPPFMCTRKKNFLIGRGVQDNKGPVITFLYAMRFLKEVGFTPTVTFHQILGCNEEQGMEEVEYYLKMAGIPEFSIVTDCSFPVCCGEKGICKLKIQSSIVDKRIEYLQGGSSSNSVPDYAWALLDGKKREALGIAGHAAFPGKSKNAIGILCKHLTEQLPEERAVEFLAILGEEGYGKKAGINCEDEVSGTLTCNVGTAELKNERIEAEIDIRYPVTKSIEKILQRLESLMKKYGYVIKEFKDSPPYYISPENDMVDMLTHIYRKRMPGADCTPYIMGGGTYARKIPNAVGFGPGMNLEISHLDLPQGHGACHSADESQDIKKLEKALEIYVYAMVNISHYFESK</sequence>
<dbReference type="Pfam" id="PF01546">
    <property type="entry name" value="Peptidase_M20"/>
    <property type="match status" value="2"/>
</dbReference>
<dbReference type="GO" id="GO:0046872">
    <property type="term" value="F:metal ion binding"/>
    <property type="evidence" value="ECO:0007669"/>
    <property type="project" value="UniProtKB-KW"/>
</dbReference>
<protein>
    <submittedName>
        <fullName evidence="5">Xaa-His dipeptidase</fullName>
    </submittedName>
</protein>
<dbReference type="OrthoDB" id="9761532at2"/>
<accession>A0A2Z4U963</accession>
<dbReference type="InterPro" id="IPR050072">
    <property type="entry name" value="Peptidase_M20A"/>
</dbReference>
<dbReference type="PROSITE" id="PS00758">
    <property type="entry name" value="ARGE_DAPE_CPG2_1"/>
    <property type="match status" value="1"/>
</dbReference>
<dbReference type="GO" id="GO:0006526">
    <property type="term" value="P:L-arginine biosynthetic process"/>
    <property type="evidence" value="ECO:0007669"/>
    <property type="project" value="TreeGrafter"/>
</dbReference>
<dbReference type="Gene3D" id="3.40.630.10">
    <property type="entry name" value="Zn peptidases"/>
    <property type="match status" value="2"/>
</dbReference>
<evidence type="ECO:0000313" key="6">
    <source>
        <dbReference type="Proteomes" id="UP000250003"/>
    </source>
</evidence>
<dbReference type="RefSeq" id="WP_111918801.1">
    <property type="nucleotide sequence ID" value="NZ_CAUWHR010000049.1"/>
</dbReference>
<keyword evidence="4" id="KW-0862">Zinc</keyword>
<gene>
    <name evidence="5" type="ORF">DQQ01_04660</name>
</gene>
<dbReference type="EMBL" id="CP030280">
    <property type="protein sequence ID" value="AWY97553.1"/>
    <property type="molecule type" value="Genomic_DNA"/>
</dbReference>
<proteinExistence type="predicted"/>
<dbReference type="AlphaFoldDB" id="A0A2Z4U963"/>
<keyword evidence="2" id="KW-0479">Metal-binding</keyword>
<evidence type="ECO:0000256" key="3">
    <source>
        <dbReference type="ARBA" id="ARBA00022801"/>
    </source>
</evidence>
<evidence type="ECO:0000256" key="1">
    <source>
        <dbReference type="ARBA" id="ARBA00001947"/>
    </source>
</evidence>
<evidence type="ECO:0000256" key="4">
    <source>
        <dbReference type="ARBA" id="ARBA00022833"/>
    </source>
</evidence>
<reference evidence="6" key="1">
    <citation type="submission" date="2018-06" db="EMBL/GenBank/DDBJ databases">
        <title>Description of Blautia argi sp. nov., a new anaerobic isolated from dog feces.</title>
        <authorList>
            <person name="Chang Y.-H."/>
            <person name="Paek J."/>
            <person name="Shin Y."/>
        </authorList>
    </citation>
    <scope>NUCLEOTIDE SEQUENCE [LARGE SCALE GENOMIC DNA]</scope>
    <source>
        <strain evidence="6">KCTC 15426</strain>
    </source>
</reference>
<comment type="cofactor">
    <cofactor evidence="1">
        <name>Zn(2+)</name>
        <dbReference type="ChEBI" id="CHEBI:29105"/>
    </cofactor>
</comment>
<dbReference type="GO" id="GO:0008777">
    <property type="term" value="F:acetylornithine deacetylase activity"/>
    <property type="evidence" value="ECO:0007669"/>
    <property type="project" value="TreeGrafter"/>
</dbReference>
<organism evidence="5 6">
    <name type="scientific">Blautia argi</name>
    <dbReference type="NCBI Taxonomy" id="1912897"/>
    <lineage>
        <taxon>Bacteria</taxon>
        <taxon>Bacillati</taxon>
        <taxon>Bacillota</taxon>
        <taxon>Clostridia</taxon>
        <taxon>Lachnospirales</taxon>
        <taxon>Lachnospiraceae</taxon>
        <taxon>Blautia</taxon>
    </lineage>
</organism>
<dbReference type="PANTHER" id="PTHR43808">
    <property type="entry name" value="ACETYLORNITHINE DEACETYLASE"/>
    <property type="match status" value="1"/>
</dbReference>
<evidence type="ECO:0000313" key="5">
    <source>
        <dbReference type="EMBL" id="AWY97553.1"/>
    </source>
</evidence>
<name>A0A2Z4U963_9FIRM</name>
<keyword evidence="3" id="KW-0378">Hydrolase</keyword>
<dbReference type="SUPFAM" id="SSF53187">
    <property type="entry name" value="Zn-dependent exopeptidases"/>
    <property type="match status" value="1"/>
</dbReference>
<dbReference type="KEGG" id="blau:DQQ01_04660"/>
<dbReference type="InterPro" id="IPR036264">
    <property type="entry name" value="Bact_exopeptidase_dim_dom"/>
</dbReference>
<keyword evidence="6" id="KW-1185">Reference proteome</keyword>
<dbReference type="PANTHER" id="PTHR43808:SF31">
    <property type="entry name" value="N-ACETYL-L-CITRULLINE DEACETYLASE"/>
    <property type="match status" value="1"/>
</dbReference>